<dbReference type="InterPro" id="IPR050742">
    <property type="entry name" value="Helicase_Restrict-Modif_Enz"/>
</dbReference>
<dbReference type="PANTHER" id="PTHR47396:SF1">
    <property type="entry name" value="ATP-DEPENDENT HELICASE IRC3-RELATED"/>
    <property type="match status" value="1"/>
</dbReference>
<dbReference type="PANTHER" id="PTHR47396">
    <property type="entry name" value="TYPE I RESTRICTION ENZYME ECOKI R PROTEIN"/>
    <property type="match status" value="1"/>
</dbReference>
<dbReference type="Proteomes" id="UP001526426">
    <property type="component" value="Unassembled WGS sequence"/>
</dbReference>
<accession>A0ABT3L7P3</accession>
<dbReference type="InterPro" id="IPR013670">
    <property type="entry name" value="EcoEI_R_C_dom"/>
</dbReference>
<reference evidence="2 3" key="1">
    <citation type="submission" date="2021-08" db="EMBL/GenBank/DDBJ databases">
        <title>Draft genome sequence of Spirulina subsalsa with high tolerance to salinity and hype-accumulation of phycocyanin.</title>
        <authorList>
            <person name="Pei H."/>
            <person name="Jiang L."/>
        </authorList>
    </citation>
    <scope>NUCLEOTIDE SEQUENCE [LARGE SCALE GENOMIC DNA]</scope>
    <source>
        <strain evidence="2 3">FACHB-351</strain>
    </source>
</reference>
<sequence length="196" mass="22240">MCCAYKTNIIHTNFQDELIDIGEATVPIEQTGFSPHQYRKKVETYIRNHQDHVAIAKLRRNLPLTDTDLNALEAILFTTEGLESKEKFTEAFKTQATNLKSFIRSLVGLDRAAAKTAFSQYLENTQFTANQIRFIEQIIDLLTQQGVMDPKLLYEPPFTELHHEGLDGLFSDDDADNIVAIIHSFNDSVDMKFGVA</sequence>
<protein>
    <recommendedName>
        <fullName evidence="1">EcoEI R protein C-terminal domain-containing protein</fullName>
    </recommendedName>
</protein>
<evidence type="ECO:0000313" key="2">
    <source>
        <dbReference type="EMBL" id="MCW6037515.1"/>
    </source>
</evidence>
<evidence type="ECO:0000259" key="1">
    <source>
        <dbReference type="Pfam" id="PF08463"/>
    </source>
</evidence>
<organism evidence="2 3">
    <name type="scientific">Spirulina subsalsa FACHB-351</name>
    <dbReference type="NCBI Taxonomy" id="234711"/>
    <lineage>
        <taxon>Bacteria</taxon>
        <taxon>Bacillati</taxon>
        <taxon>Cyanobacteriota</taxon>
        <taxon>Cyanophyceae</taxon>
        <taxon>Spirulinales</taxon>
        <taxon>Spirulinaceae</taxon>
        <taxon>Spirulina</taxon>
    </lineage>
</organism>
<dbReference type="EMBL" id="JAIHOM010000075">
    <property type="protein sequence ID" value="MCW6037515.1"/>
    <property type="molecule type" value="Genomic_DNA"/>
</dbReference>
<comment type="caution">
    <text evidence="2">The sequence shown here is derived from an EMBL/GenBank/DDBJ whole genome shotgun (WGS) entry which is preliminary data.</text>
</comment>
<name>A0ABT3L7P3_9CYAN</name>
<keyword evidence="3" id="KW-1185">Reference proteome</keyword>
<gene>
    <name evidence="2" type="ORF">K4A83_14705</name>
</gene>
<dbReference type="Pfam" id="PF08463">
    <property type="entry name" value="EcoEI_R_C"/>
    <property type="match status" value="1"/>
</dbReference>
<evidence type="ECO:0000313" key="3">
    <source>
        <dbReference type="Proteomes" id="UP001526426"/>
    </source>
</evidence>
<proteinExistence type="predicted"/>
<feature type="domain" description="EcoEI R protein C-terminal" evidence="1">
    <location>
        <begin position="37"/>
        <end position="184"/>
    </location>
</feature>